<dbReference type="InterPro" id="IPR029033">
    <property type="entry name" value="His_PPase_superfam"/>
</dbReference>
<dbReference type="Proteomes" id="UP001321477">
    <property type="component" value="Chromosome"/>
</dbReference>
<dbReference type="SMART" id="SM00855">
    <property type="entry name" value="PGAM"/>
    <property type="match status" value="1"/>
</dbReference>
<accession>A0ABN6Y9L7</accession>
<dbReference type="Pfam" id="PF00300">
    <property type="entry name" value="His_Phos_1"/>
    <property type="match status" value="1"/>
</dbReference>
<feature type="region of interest" description="Disordered" evidence="1">
    <location>
        <begin position="187"/>
        <end position="239"/>
    </location>
</feature>
<sequence>MHLALVRHGQTDWNLAGLMQGRADIPLNATGRAQAEDAARRLDPADWDLVVSSTLGRARTTAAILADGLGIPVAGEYDGLIEQDFGDADGTPVSEIDERWPGREFPGKEPDAAVGPRGVRALERIAVEHPGARVLAVAHGTLIRHVLAELTGHDASSYPRLDNLTVSRTRRADAAWQVLTVGGTPFDEVLPSLSPAEPGRSSRASHDRPGASVAISERSCDGPVTPSRRGPTRAYDPEMEAPGSTTLVVVGEETSAAIGSLAGLANVESATFADMTDATDAEVATWSVTSRAPFVVHDRDPLGHVASAWVEFFDERSTLGVLQLEIEQAVGAIARHEVRVPDYYVVLEPESLRGTWMHWWLGVVAAASPNRVLPWEPGDAPLAGLIRRLPTARAWPDVDRWLPGVVRAVPDRFGPGLPGAA</sequence>
<dbReference type="InterPro" id="IPR001345">
    <property type="entry name" value="PG/BPGM_mutase_AS"/>
</dbReference>
<evidence type="ECO:0000313" key="2">
    <source>
        <dbReference type="EMBL" id="BDZ53999.1"/>
    </source>
</evidence>
<evidence type="ECO:0000313" key="3">
    <source>
        <dbReference type="Proteomes" id="UP001321477"/>
    </source>
</evidence>
<dbReference type="CDD" id="cd07067">
    <property type="entry name" value="HP_PGM_like"/>
    <property type="match status" value="1"/>
</dbReference>
<reference evidence="3" key="1">
    <citation type="journal article" date="2019" name="Int. J. Syst. Evol. Microbiol.">
        <title>The Global Catalogue of Microorganisms (GCM) 10K type strain sequencing project: providing services to taxonomists for standard genome sequencing and annotation.</title>
        <authorList>
            <consortium name="The Broad Institute Genomics Platform"/>
            <consortium name="The Broad Institute Genome Sequencing Center for Infectious Disease"/>
            <person name="Wu L."/>
            <person name="Ma J."/>
        </authorList>
    </citation>
    <scope>NUCLEOTIDE SEQUENCE [LARGE SCALE GENOMIC DNA]</scope>
    <source>
        <strain evidence="3">NBRC 109019</strain>
    </source>
</reference>
<gene>
    <name evidence="2" type="ORF">GCM10025870_10720</name>
</gene>
<dbReference type="SUPFAM" id="SSF53254">
    <property type="entry name" value="Phosphoglycerate mutase-like"/>
    <property type="match status" value="1"/>
</dbReference>
<dbReference type="PROSITE" id="PS00175">
    <property type="entry name" value="PG_MUTASE"/>
    <property type="match status" value="1"/>
</dbReference>
<dbReference type="InterPro" id="IPR050275">
    <property type="entry name" value="PGM_Phosphatase"/>
</dbReference>
<dbReference type="PANTHER" id="PTHR48100">
    <property type="entry name" value="BROAD-SPECIFICITY PHOSPHATASE YOR283W-RELATED"/>
    <property type="match status" value="1"/>
</dbReference>
<proteinExistence type="predicted"/>
<protein>
    <recommendedName>
        <fullName evidence="4">Histidine phosphatase family protein</fullName>
    </recommendedName>
</protein>
<evidence type="ECO:0000256" key="1">
    <source>
        <dbReference type="SAM" id="MobiDB-lite"/>
    </source>
</evidence>
<keyword evidence="3" id="KW-1185">Reference proteome</keyword>
<dbReference type="InterPro" id="IPR013078">
    <property type="entry name" value="His_Pase_superF_clade-1"/>
</dbReference>
<organism evidence="2 3">
    <name type="scientific">Agromyces marinus</name>
    <dbReference type="NCBI Taxonomy" id="1389020"/>
    <lineage>
        <taxon>Bacteria</taxon>
        <taxon>Bacillati</taxon>
        <taxon>Actinomycetota</taxon>
        <taxon>Actinomycetes</taxon>
        <taxon>Micrococcales</taxon>
        <taxon>Microbacteriaceae</taxon>
        <taxon>Agromyces</taxon>
    </lineage>
</organism>
<dbReference type="EMBL" id="AP027734">
    <property type="protein sequence ID" value="BDZ53999.1"/>
    <property type="molecule type" value="Genomic_DNA"/>
</dbReference>
<dbReference type="Gene3D" id="3.40.50.1240">
    <property type="entry name" value="Phosphoglycerate mutase-like"/>
    <property type="match status" value="1"/>
</dbReference>
<name>A0ABN6Y9L7_9MICO</name>
<evidence type="ECO:0008006" key="4">
    <source>
        <dbReference type="Google" id="ProtNLM"/>
    </source>
</evidence>
<dbReference type="PANTHER" id="PTHR48100:SF59">
    <property type="entry name" value="ADENOSYLCOBALAMIN_ALPHA-RIBAZOLE PHOSPHATASE"/>
    <property type="match status" value="1"/>
</dbReference>
<dbReference type="RefSeq" id="WP_286329472.1">
    <property type="nucleotide sequence ID" value="NZ_AP027734.1"/>
</dbReference>